<dbReference type="InterPro" id="IPR001242">
    <property type="entry name" value="Condensation_dom"/>
</dbReference>
<dbReference type="Gene3D" id="3.30.559.10">
    <property type="entry name" value="Chloramphenicol acetyltransferase-like domain"/>
    <property type="match status" value="2"/>
</dbReference>
<dbReference type="eggNOG" id="COG1020">
    <property type="taxonomic scope" value="Bacteria"/>
</dbReference>
<dbReference type="SUPFAM" id="SSF52777">
    <property type="entry name" value="CoA-dependent acyltransferases"/>
    <property type="match status" value="4"/>
</dbReference>
<proteinExistence type="predicted"/>
<dbReference type="GO" id="GO:0043041">
    <property type="term" value="P:amino acid activation for nonribosomal peptide biosynthetic process"/>
    <property type="evidence" value="ECO:0007669"/>
    <property type="project" value="TreeGrafter"/>
</dbReference>
<dbReference type="GO" id="GO:0044550">
    <property type="term" value="P:secondary metabolite biosynthetic process"/>
    <property type="evidence" value="ECO:0007669"/>
    <property type="project" value="TreeGrafter"/>
</dbReference>
<feature type="domain" description="Condensation" evidence="2">
    <location>
        <begin position="523"/>
        <end position="825"/>
    </location>
</feature>
<dbReference type="PATRIC" id="fig|1210046.3.peg.626"/>
<gene>
    <name evidence="3" type="ORF">B277_03243</name>
</gene>
<evidence type="ECO:0000259" key="2">
    <source>
        <dbReference type="Pfam" id="PF00668"/>
    </source>
</evidence>
<dbReference type="AlphaFoldDB" id="K1E5E7"/>
<dbReference type="GO" id="GO:0005737">
    <property type="term" value="C:cytoplasm"/>
    <property type="evidence" value="ECO:0007669"/>
    <property type="project" value="TreeGrafter"/>
</dbReference>
<reference evidence="3 4" key="1">
    <citation type="journal article" date="2012" name="J. Bacteriol.">
        <title>Genome Sequence of Janibacter hoylei MTCC8307, Isolated from the Stratospheric Air.</title>
        <authorList>
            <person name="Pawar S.P."/>
            <person name="Dhotre D.P."/>
            <person name="Shetty S.A."/>
            <person name="Chowdhury S.P."/>
            <person name="Chaudhari B.L."/>
            <person name="Shouche Y.S."/>
        </authorList>
    </citation>
    <scope>NUCLEOTIDE SEQUENCE [LARGE SCALE GENOMIC DNA]</scope>
    <source>
        <strain evidence="3 4">PVAS-1</strain>
    </source>
</reference>
<dbReference type="Gene3D" id="3.30.559.30">
    <property type="entry name" value="Nonribosomal peptide synthetase, condensation domain"/>
    <property type="match status" value="2"/>
</dbReference>
<dbReference type="GO" id="GO:0003824">
    <property type="term" value="F:catalytic activity"/>
    <property type="evidence" value="ECO:0007669"/>
    <property type="project" value="InterPro"/>
</dbReference>
<dbReference type="Pfam" id="PF00668">
    <property type="entry name" value="Condensation"/>
    <property type="match status" value="1"/>
</dbReference>
<organism evidence="3 4">
    <name type="scientific">Janibacter hoylei PVAS-1</name>
    <dbReference type="NCBI Taxonomy" id="1210046"/>
    <lineage>
        <taxon>Bacteria</taxon>
        <taxon>Bacillati</taxon>
        <taxon>Actinomycetota</taxon>
        <taxon>Actinomycetes</taxon>
        <taxon>Micrococcales</taxon>
        <taxon>Intrasporangiaceae</taxon>
        <taxon>Janibacter</taxon>
    </lineage>
</organism>
<dbReference type="PANTHER" id="PTHR45527:SF1">
    <property type="entry name" value="FATTY ACID SYNTHASE"/>
    <property type="match status" value="1"/>
</dbReference>
<dbReference type="GO" id="GO:0031177">
    <property type="term" value="F:phosphopantetheine binding"/>
    <property type="evidence" value="ECO:0007669"/>
    <property type="project" value="TreeGrafter"/>
</dbReference>
<dbReference type="GO" id="GO:0008610">
    <property type="term" value="P:lipid biosynthetic process"/>
    <property type="evidence" value="ECO:0007669"/>
    <property type="project" value="UniProtKB-ARBA"/>
</dbReference>
<protein>
    <recommendedName>
        <fullName evidence="2">Condensation domain-containing protein</fullName>
    </recommendedName>
</protein>
<evidence type="ECO:0000256" key="1">
    <source>
        <dbReference type="SAM" id="MobiDB-lite"/>
    </source>
</evidence>
<feature type="region of interest" description="Disordered" evidence="1">
    <location>
        <begin position="375"/>
        <end position="455"/>
    </location>
</feature>
<feature type="compositionally biased region" description="Basic and acidic residues" evidence="1">
    <location>
        <begin position="382"/>
        <end position="398"/>
    </location>
</feature>
<name>K1E5E7_9MICO</name>
<feature type="region of interest" description="Disordered" evidence="1">
    <location>
        <begin position="28"/>
        <end position="50"/>
    </location>
</feature>
<feature type="compositionally biased region" description="Basic residues" evidence="1">
    <location>
        <begin position="429"/>
        <end position="442"/>
    </location>
</feature>
<dbReference type="RefSeq" id="WP_007925059.1">
    <property type="nucleotide sequence ID" value="NZ_ALWX01000012.1"/>
</dbReference>
<evidence type="ECO:0000313" key="4">
    <source>
        <dbReference type="Proteomes" id="UP000004474"/>
    </source>
</evidence>
<dbReference type="EMBL" id="ALWX01000012">
    <property type="protein sequence ID" value="EKA62251.1"/>
    <property type="molecule type" value="Genomic_DNA"/>
</dbReference>
<evidence type="ECO:0000313" key="3">
    <source>
        <dbReference type="EMBL" id="EKA62251.1"/>
    </source>
</evidence>
<accession>K1E5E7</accession>
<dbReference type="STRING" id="1210046.B277_03243"/>
<dbReference type="Proteomes" id="UP000004474">
    <property type="component" value="Unassembled WGS sequence"/>
</dbReference>
<dbReference type="InterPro" id="IPR023213">
    <property type="entry name" value="CAT-like_dom_sf"/>
</dbReference>
<dbReference type="PANTHER" id="PTHR45527">
    <property type="entry name" value="NONRIBOSOMAL PEPTIDE SYNTHETASE"/>
    <property type="match status" value="1"/>
</dbReference>
<sequence>MIPCTLADQELLGGDVIRWELDAATLARWSGQPPDPRPASFDQLGRLHEDPDGDSPWSAWIGLSVLLPDATPESVAATLTAWVRQHESLRSRLTLDAEGSEQRRTLPPEAVEVAGTALGEHDPQALRELLITEFHSRCRPGCAPAFAFFTVAVDAGHVLHAAFDHVTFDGLSAYAGVGAIAGLHTAIVAGVHEPRTSPSHVETTALERAVADGLGDDDARLLPWSEFLSGGSVPGAPAASGIAPDGRYDHDLVRHDICDGEVAARLDLHYAAEGIPTGMLWTALLMQAMGDEVHAMVSTHGRPSPLWKESVGWFAGVAPFALSMPTGASTRDWVLAAVETWRVSAPAAALPLGLVHRLLDVPVCPPGRHLDDRRVARRRSRVVADARCRDPARRRPAEQPDPPVADDPARGGQPRDPPAAGAGQPDLARRRRRASHRSRRRREGGPLRPAGADRMIKMQRITDRETIGGEYLTIVPTPATEHAIASATPGDREPSYMQAAHLDLRSDTIGTGAQDDIWLGFTYRIPGRLDADALARTITRWVRRHGVMRGWFTRDEQRPTGWARVDLAPEEISFEARAEGSVTAEEANARVSDDFRAGCNPLGRIGYCFRAVVAEDETILYLGLDHSYTDGFSFFLIFFELDAMYREETGGEAIELPPVGDFMDFAQLERRRHEDVDLTHPALAAWAAFWFAGDEELGRFPLPVGATADDPVELERYHEVLLTGEEAAGLDAAAERLGVRTTQLVYAAVGLAARELGGAQTLRFLNPVHTRDAPEWLLAAGWFINVMPVHVDVAEGDLVEVAGLVRQSFREARGASALPAMKVYDVVEQAIGAKLSQVGERFMLSYMDLRHLPGAATWGDADAVLVSRGGRDSNVTAWVMREESAMHVLAILPDTPQATDGVQRLFARAGEHLRALR</sequence>
<dbReference type="OrthoDB" id="9789603at2"/>
<comment type="caution">
    <text evidence="3">The sequence shown here is derived from an EMBL/GenBank/DDBJ whole genome shotgun (WGS) entry which is preliminary data.</text>
</comment>